<protein>
    <submittedName>
        <fullName evidence="5">Dolichyl-phosphate beta-D-mannosyltransferase</fullName>
    </submittedName>
</protein>
<dbReference type="EMBL" id="PDSK01000102">
    <property type="protein sequence ID" value="PIE33231.1"/>
    <property type="molecule type" value="Genomic_DNA"/>
</dbReference>
<dbReference type="InterPro" id="IPR029044">
    <property type="entry name" value="Nucleotide-diphossugar_trans"/>
</dbReference>
<dbReference type="PANTHER" id="PTHR43398">
    <property type="entry name" value="DOLICHOL-PHOSPHATE MANNOSYLTRANSFERASE SUBUNIT 1"/>
    <property type="match status" value="1"/>
</dbReference>
<evidence type="ECO:0000256" key="1">
    <source>
        <dbReference type="ARBA" id="ARBA00006739"/>
    </source>
</evidence>
<dbReference type="PANTHER" id="PTHR43398:SF1">
    <property type="entry name" value="DOLICHOL-PHOSPHATE MANNOSYLTRANSFERASE SUBUNIT 1"/>
    <property type="match status" value="1"/>
</dbReference>
<name>A0A2G6KC38_9BACT</name>
<dbReference type="GO" id="GO:0009247">
    <property type="term" value="P:glycolipid biosynthetic process"/>
    <property type="evidence" value="ECO:0007669"/>
    <property type="project" value="TreeGrafter"/>
</dbReference>
<comment type="similarity">
    <text evidence="1">Belongs to the glycosyltransferase 2 family.</text>
</comment>
<evidence type="ECO:0000313" key="5">
    <source>
        <dbReference type="EMBL" id="PIE33231.1"/>
    </source>
</evidence>
<evidence type="ECO:0000256" key="3">
    <source>
        <dbReference type="ARBA" id="ARBA00022679"/>
    </source>
</evidence>
<gene>
    <name evidence="5" type="ORF">CSA56_12560</name>
</gene>
<dbReference type="GO" id="GO:0016020">
    <property type="term" value="C:membrane"/>
    <property type="evidence" value="ECO:0007669"/>
    <property type="project" value="GOC"/>
</dbReference>
<dbReference type="Gene3D" id="3.90.550.10">
    <property type="entry name" value="Spore Coat Polysaccharide Biosynthesis Protein SpsA, Chain A"/>
    <property type="match status" value="1"/>
</dbReference>
<keyword evidence="2 5" id="KW-0328">Glycosyltransferase</keyword>
<dbReference type="FunFam" id="3.90.550.10:FF:000122">
    <property type="entry name" value="Dolichol-phosphate mannosyltransferase subunit 1"/>
    <property type="match status" value="1"/>
</dbReference>
<accession>A0A2G6KC38</accession>
<dbReference type="SUPFAM" id="SSF53448">
    <property type="entry name" value="Nucleotide-diphospho-sugar transferases"/>
    <property type="match status" value="1"/>
</dbReference>
<sequence length="269" mass="31368">MCAASAKIMIVIPTYNERENIERLIREIFTFEPACYITIVDDHSPDGTGRIAEELARTFPTIHVIHRTGKLGLGSAYIEGFKYALAEGADYIFEMDADFSHDPNRLPDFLEAIQNYDLVLGSRYLNGVRVEGWPFCRLLLSKFANIYACHVMALPVWDATGGFRCYRREVLELIELDQIRSNGYAFQIEVLHQALKHGFRVKEIPFLFREREHGESKISRHVVREAFWLVLRLRAPLREIVPHLRYLYKDYDEFVNTHPLTQKRMKSEN</sequence>
<dbReference type="InterPro" id="IPR001173">
    <property type="entry name" value="Glyco_trans_2-like"/>
</dbReference>
<reference evidence="5 6" key="1">
    <citation type="submission" date="2017-10" db="EMBL/GenBank/DDBJ databases">
        <title>Novel microbial diversity and functional potential in the marine mammal oral microbiome.</title>
        <authorList>
            <person name="Dudek N.K."/>
            <person name="Sun C.L."/>
            <person name="Burstein D."/>
            <person name="Kantor R.S."/>
            <person name="Aliaga Goltsman D.S."/>
            <person name="Bik E.M."/>
            <person name="Thomas B.C."/>
            <person name="Banfield J.F."/>
            <person name="Relman D.A."/>
        </authorList>
    </citation>
    <scope>NUCLEOTIDE SEQUENCE [LARGE SCALE GENOMIC DNA]</scope>
    <source>
        <strain evidence="5">DOLJORAL78_47_16</strain>
    </source>
</reference>
<dbReference type="Pfam" id="PF00535">
    <property type="entry name" value="Glycos_transf_2"/>
    <property type="match status" value="1"/>
</dbReference>
<proteinExistence type="inferred from homology"/>
<feature type="domain" description="Glycosyltransferase 2-like" evidence="4">
    <location>
        <begin position="10"/>
        <end position="172"/>
    </location>
</feature>
<dbReference type="InterPro" id="IPR039528">
    <property type="entry name" value="DPM1-like"/>
</dbReference>
<comment type="caution">
    <text evidence="5">The sequence shown here is derived from an EMBL/GenBank/DDBJ whole genome shotgun (WGS) entry which is preliminary data.</text>
</comment>
<keyword evidence="3 5" id="KW-0808">Transferase</keyword>
<organism evidence="5 6">
    <name type="scientific">candidate division KSB3 bacterium</name>
    <dbReference type="NCBI Taxonomy" id="2044937"/>
    <lineage>
        <taxon>Bacteria</taxon>
        <taxon>candidate division KSB3</taxon>
    </lineage>
</organism>
<dbReference type="AlphaFoldDB" id="A0A2G6KC38"/>
<evidence type="ECO:0000259" key="4">
    <source>
        <dbReference type="Pfam" id="PF00535"/>
    </source>
</evidence>
<evidence type="ECO:0000313" key="6">
    <source>
        <dbReference type="Proteomes" id="UP000230821"/>
    </source>
</evidence>
<dbReference type="GO" id="GO:0004582">
    <property type="term" value="F:dolichyl-phosphate beta-D-mannosyltransferase activity"/>
    <property type="evidence" value="ECO:0007669"/>
    <property type="project" value="InterPro"/>
</dbReference>
<dbReference type="Proteomes" id="UP000230821">
    <property type="component" value="Unassembled WGS sequence"/>
</dbReference>
<dbReference type="CDD" id="cd06442">
    <property type="entry name" value="DPM1_like"/>
    <property type="match status" value="1"/>
</dbReference>
<evidence type="ECO:0000256" key="2">
    <source>
        <dbReference type="ARBA" id="ARBA00022676"/>
    </source>
</evidence>